<sequence length="124" mass="13029">MTAPQATDDADATDAAAFGAAGQHRSASLNQPRRAIVAVVEVLVVALLVFLAVQCWRNGVIRYTFPIEGHDPLPATRFVGSWMAGAVALGTAAGIIVLDAVRQLLLAMRVRPGRRKQALEAAAA</sequence>
<protein>
    <submittedName>
        <fullName evidence="2">Uncharacterized protein</fullName>
    </submittedName>
</protein>
<organism evidence="2 3">
    <name type="scientific">Solihabitans fulvus</name>
    <dbReference type="NCBI Taxonomy" id="1892852"/>
    <lineage>
        <taxon>Bacteria</taxon>
        <taxon>Bacillati</taxon>
        <taxon>Actinomycetota</taxon>
        <taxon>Actinomycetes</taxon>
        <taxon>Pseudonocardiales</taxon>
        <taxon>Pseudonocardiaceae</taxon>
        <taxon>Solihabitans</taxon>
    </lineage>
</organism>
<evidence type="ECO:0000256" key="1">
    <source>
        <dbReference type="SAM" id="Phobius"/>
    </source>
</evidence>
<proteinExistence type="predicted"/>
<name>A0A5B2XLU4_9PSEU</name>
<feature type="transmembrane region" description="Helical" evidence="1">
    <location>
        <begin position="79"/>
        <end position="101"/>
    </location>
</feature>
<accession>A0A5B2XLU4</accession>
<evidence type="ECO:0000313" key="3">
    <source>
        <dbReference type="Proteomes" id="UP000323454"/>
    </source>
</evidence>
<dbReference type="AlphaFoldDB" id="A0A5B2XLU4"/>
<dbReference type="RefSeq" id="WP_149848636.1">
    <property type="nucleotide sequence ID" value="NZ_VUOB01000010.1"/>
</dbReference>
<keyword evidence="1" id="KW-0472">Membrane</keyword>
<dbReference type="EMBL" id="VUOB01000010">
    <property type="protein sequence ID" value="KAA2264838.1"/>
    <property type="molecule type" value="Genomic_DNA"/>
</dbReference>
<feature type="transmembrane region" description="Helical" evidence="1">
    <location>
        <begin position="35"/>
        <end position="59"/>
    </location>
</feature>
<evidence type="ECO:0000313" key="2">
    <source>
        <dbReference type="EMBL" id="KAA2264838.1"/>
    </source>
</evidence>
<keyword evidence="1" id="KW-0812">Transmembrane</keyword>
<dbReference type="Proteomes" id="UP000323454">
    <property type="component" value="Unassembled WGS sequence"/>
</dbReference>
<reference evidence="2 3" key="2">
    <citation type="submission" date="2019-09" db="EMBL/GenBank/DDBJ databases">
        <authorList>
            <person name="Jin C."/>
        </authorList>
    </citation>
    <scope>NUCLEOTIDE SEQUENCE [LARGE SCALE GENOMIC DNA]</scope>
    <source>
        <strain evidence="2 3">AN110305</strain>
    </source>
</reference>
<dbReference type="OrthoDB" id="3700289at2"/>
<reference evidence="2 3" key="1">
    <citation type="submission" date="2019-09" db="EMBL/GenBank/DDBJ databases">
        <title>Goodfellowia gen. nov., a new genus of the Pseudonocardineae related to Actinoalloteichus, containing Goodfellowia coeruleoviolacea gen. nov., comb. nov. gen. nov., comb. nov.</title>
        <authorList>
            <person name="Labeda D."/>
        </authorList>
    </citation>
    <scope>NUCLEOTIDE SEQUENCE [LARGE SCALE GENOMIC DNA]</scope>
    <source>
        <strain evidence="2 3">AN110305</strain>
    </source>
</reference>
<comment type="caution">
    <text evidence="2">The sequence shown here is derived from an EMBL/GenBank/DDBJ whole genome shotgun (WGS) entry which is preliminary data.</text>
</comment>
<gene>
    <name evidence="2" type="ORF">F0L68_07110</name>
</gene>
<keyword evidence="3" id="KW-1185">Reference proteome</keyword>
<keyword evidence="1" id="KW-1133">Transmembrane helix</keyword>